<reference evidence="13" key="1">
    <citation type="journal article" date="2019" name="Int. J. Syst. Evol. Microbiol.">
        <title>The Global Catalogue of Microorganisms (GCM) 10K type strain sequencing project: providing services to taxonomists for standard genome sequencing and annotation.</title>
        <authorList>
            <consortium name="The Broad Institute Genomics Platform"/>
            <consortium name="The Broad Institute Genome Sequencing Center for Infectious Disease"/>
            <person name="Wu L."/>
            <person name="Ma J."/>
        </authorList>
    </citation>
    <scope>NUCLEOTIDE SEQUENCE [LARGE SCALE GENOMIC DNA]</scope>
    <source>
        <strain evidence="13">CCUG 63419</strain>
    </source>
</reference>
<keyword evidence="13" id="KW-1185">Reference proteome</keyword>
<dbReference type="Gene3D" id="3.40.50.720">
    <property type="entry name" value="NAD(P)-binding Rossmann-like Domain"/>
    <property type="match status" value="1"/>
</dbReference>
<dbReference type="InterPro" id="IPR046346">
    <property type="entry name" value="Aminoacid_DH-like_N_sf"/>
</dbReference>
<evidence type="ECO:0000256" key="5">
    <source>
        <dbReference type="ARBA" id="ARBA00023002"/>
    </source>
</evidence>
<feature type="binding site" evidence="8">
    <location>
        <position position="224"/>
    </location>
    <ligand>
        <name>shikimate</name>
        <dbReference type="ChEBI" id="CHEBI:36208"/>
    </ligand>
</feature>
<evidence type="ECO:0000256" key="7">
    <source>
        <dbReference type="ARBA" id="ARBA00049442"/>
    </source>
</evidence>
<dbReference type="InterPro" id="IPR022893">
    <property type="entry name" value="Shikimate_DH_fam"/>
</dbReference>
<comment type="similarity">
    <text evidence="8">Belongs to the shikimate dehydrogenase family.</text>
</comment>
<evidence type="ECO:0000259" key="9">
    <source>
        <dbReference type="Pfam" id="PF01488"/>
    </source>
</evidence>
<feature type="domain" description="SDH C-terminal" evidence="11">
    <location>
        <begin position="245"/>
        <end position="272"/>
    </location>
</feature>
<name>A0ABW3HIW6_9GAMM</name>
<dbReference type="SUPFAM" id="SSF51735">
    <property type="entry name" value="NAD(P)-binding Rossmann-fold domains"/>
    <property type="match status" value="1"/>
</dbReference>
<feature type="domain" description="Shikimate dehydrogenase substrate binding N-terminal" evidence="10">
    <location>
        <begin position="9"/>
        <end position="91"/>
    </location>
</feature>
<protein>
    <recommendedName>
        <fullName evidence="2 8">Shikimate dehydrogenase (NADP(+))</fullName>
        <shortName evidence="8">SDH</shortName>
        <ecNumber evidence="2 8">1.1.1.25</ecNumber>
    </recommendedName>
</protein>
<evidence type="ECO:0000256" key="3">
    <source>
        <dbReference type="ARBA" id="ARBA00022605"/>
    </source>
</evidence>
<accession>A0ABW3HIW6</accession>
<feature type="binding site" evidence="8">
    <location>
        <position position="64"/>
    </location>
    <ligand>
        <name>shikimate</name>
        <dbReference type="ChEBI" id="CHEBI:36208"/>
    </ligand>
</feature>
<dbReference type="Pfam" id="PF08501">
    <property type="entry name" value="Shikimate_dh_N"/>
    <property type="match status" value="1"/>
</dbReference>
<comment type="function">
    <text evidence="8">Involved in the biosynthesis of the chorismate, which leads to the biosynthesis of aromatic amino acids. Catalyzes the reversible NADPH linked reduction of 3-dehydroshikimate (DHSA) to yield shikimate (SA).</text>
</comment>
<dbReference type="Proteomes" id="UP001597044">
    <property type="component" value="Unassembled WGS sequence"/>
</dbReference>
<feature type="binding site" evidence="8">
    <location>
        <position position="105"/>
    </location>
    <ligand>
        <name>shikimate</name>
        <dbReference type="ChEBI" id="CHEBI:36208"/>
    </ligand>
</feature>
<comment type="subunit">
    <text evidence="8">Homodimer.</text>
</comment>
<comment type="caution">
    <text evidence="12">The sequence shown here is derived from an EMBL/GenBank/DDBJ whole genome shotgun (WGS) entry which is preliminary data.</text>
</comment>
<evidence type="ECO:0000256" key="8">
    <source>
        <dbReference type="HAMAP-Rule" id="MF_00222"/>
    </source>
</evidence>
<dbReference type="NCBIfam" id="TIGR00507">
    <property type="entry name" value="aroE"/>
    <property type="match status" value="1"/>
</dbReference>
<proteinExistence type="inferred from homology"/>
<dbReference type="InterPro" id="IPR041121">
    <property type="entry name" value="SDH_C"/>
</dbReference>
<feature type="binding site" evidence="8">
    <location>
        <position position="252"/>
    </location>
    <ligand>
        <name>shikimate</name>
        <dbReference type="ChEBI" id="CHEBI:36208"/>
    </ligand>
</feature>
<feature type="binding site" evidence="8">
    <location>
        <begin position="130"/>
        <end position="134"/>
    </location>
    <ligand>
        <name>NADP(+)</name>
        <dbReference type="ChEBI" id="CHEBI:58349"/>
    </ligand>
</feature>
<feature type="binding site" evidence="8">
    <location>
        <position position="222"/>
    </location>
    <ligand>
        <name>NADP(+)</name>
        <dbReference type="ChEBI" id="CHEBI:58349"/>
    </ligand>
</feature>
<dbReference type="RefSeq" id="WP_379071674.1">
    <property type="nucleotide sequence ID" value="NZ_JBHTIT010000001.1"/>
</dbReference>
<evidence type="ECO:0000256" key="1">
    <source>
        <dbReference type="ARBA" id="ARBA00004871"/>
    </source>
</evidence>
<evidence type="ECO:0000256" key="6">
    <source>
        <dbReference type="ARBA" id="ARBA00023141"/>
    </source>
</evidence>
<dbReference type="EMBL" id="JBHTIT010000001">
    <property type="protein sequence ID" value="MFD0950704.1"/>
    <property type="molecule type" value="Genomic_DNA"/>
</dbReference>
<dbReference type="NCBIfam" id="NF001310">
    <property type="entry name" value="PRK00258.1-2"/>
    <property type="match status" value="1"/>
</dbReference>
<keyword evidence="4 8" id="KW-0521">NADP</keyword>
<dbReference type="PANTHER" id="PTHR21089">
    <property type="entry name" value="SHIKIMATE DEHYDROGENASE"/>
    <property type="match status" value="1"/>
</dbReference>
<evidence type="ECO:0000259" key="10">
    <source>
        <dbReference type="Pfam" id="PF08501"/>
    </source>
</evidence>
<dbReference type="EC" id="1.1.1.25" evidence="2 8"/>
<organism evidence="12 13">
    <name type="scientific">Paraperlucidibaca wandonensis</name>
    <dbReference type="NCBI Taxonomy" id="1268273"/>
    <lineage>
        <taxon>Bacteria</taxon>
        <taxon>Pseudomonadati</taxon>
        <taxon>Pseudomonadota</taxon>
        <taxon>Gammaproteobacteria</taxon>
        <taxon>Moraxellales</taxon>
        <taxon>Moraxellaceae</taxon>
        <taxon>Paraperlucidibaca</taxon>
    </lineage>
</organism>
<feature type="binding site" evidence="8">
    <location>
        <position position="245"/>
    </location>
    <ligand>
        <name>NADP(+)</name>
        <dbReference type="ChEBI" id="CHEBI:58349"/>
    </ligand>
</feature>
<dbReference type="SUPFAM" id="SSF53223">
    <property type="entry name" value="Aminoacid dehydrogenase-like, N-terminal domain"/>
    <property type="match status" value="1"/>
</dbReference>
<keyword evidence="3 8" id="KW-0028">Amino-acid biosynthesis</keyword>
<feature type="domain" description="Quinate/shikimate 5-dehydrogenase/glutamyl-tRNA reductase" evidence="9">
    <location>
        <begin position="114"/>
        <end position="200"/>
    </location>
</feature>
<keyword evidence="5 8" id="KW-0560">Oxidoreductase</keyword>
<dbReference type="Pfam" id="PF18317">
    <property type="entry name" value="SDH_C"/>
    <property type="match status" value="1"/>
</dbReference>
<dbReference type="InterPro" id="IPR011342">
    <property type="entry name" value="Shikimate_DH"/>
</dbReference>
<feature type="binding site" evidence="8">
    <location>
        <begin position="17"/>
        <end position="19"/>
    </location>
    <ligand>
        <name>shikimate</name>
        <dbReference type="ChEBI" id="CHEBI:36208"/>
    </ligand>
</feature>
<comment type="pathway">
    <text evidence="1 8">Metabolic intermediate biosynthesis; chorismate biosynthesis; chorismate from D-erythrose 4-phosphate and phosphoenolpyruvate: step 4/7.</text>
</comment>
<dbReference type="InterPro" id="IPR006151">
    <property type="entry name" value="Shikm_DH/Glu-tRNA_Rdtase"/>
</dbReference>
<dbReference type="InterPro" id="IPR013708">
    <property type="entry name" value="Shikimate_DH-bd_N"/>
</dbReference>
<feature type="binding site" evidence="8">
    <location>
        <begin position="154"/>
        <end position="159"/>
    </location>
    <ligand>
        <name>NADP(+)</name>
        <dbReference type="ChEBI" id="CHEBI:58349"/>
    </ligand>
</feature>
<dbReference type="GO" id="GO:0004764">
    <property type="term" value="F:shikimate 3-dehydrogenase (NADP+) activity"/>
    <property type="evidence" value="ECO:0007669"/>
    <property type="project" value="UniProtKB-EC"/>
</dbReference>
<dbReference type="PANTHER" id="PTHR21089:SF1">
    <property type="entry name" value="BIFUNCTIONAL 3-DEHYDROQUINATE DEHYDRATASE_SHIKIMATE DEHYDROGENASE, CHLOROPLASTIC"/>
    <property type="match status" value="1"/>
</dbReference>
<dbReference type="HAMAP" id="MF_00222">
    <property type="entry name" value="Shikimate_DH_AroE"/>
    <property type="match status" value="1"/>
</dbReference>
<gene>
    <name evidence="8 12" type="primary">aroE</name>
    <name evidence="12" type="ORF">ACFQ0F_09930</name>
</gene>
<dbReference type="InterPro" id="IPR036291">
    <property type="entry name" value="NAD(P)-bd_dom_sf"/>
</dbReference>
<dbReference type="Gene3D" id="3.40.50.10860">
    <property type="entry name" value="Leucine Dehydrogenase, chain A, domain 1"/>
    <property type="match status" value="1"/>
</dbReference>
<sequence>MSEIDQYAVIGHPIEHSKSPRIHAAFAKATSQRMSYEALLAPLDGLEKTWVELRARGGRGANITVPFKQEALALCDQLSERAQQAGAVNTLSVMSDGQVRGDNTDGAGLVRDIAENAGWSLAGQRVLLLGAGGAAAGVVGPLLAAGVAHLCIANRTLAKADRLALAFAGLGSMSTVANSELERANDSVSYDVIINATSASLQGKTIALHDSWYRASSAVYDMMYGFDTVFLAWAREQNISRRRDGLGMLVEQAAEAFYLWRGVRPETQSLLASLRAELS</sequence>
<feature type="binding site" evidence="8">
    <location>
        <position position="80"/>
    </location>
    <ligand>
        <name>NADP(+)</name>
        <dbReference type="ChEBI" id="CHEBI:58349"/>
    </ligand>
</feature>
<evidence type="ECO:0000256" key="2">
    <source>
        <dbReference type="ARBA" id="ARBA00012962"/>
    </source>
</evidence>
<evidence type="ECO:0000313" key="13">
    <source>
        <dbReference type="Proteomes" id="UP001597044"/>
    </source>
</evidence>
<evidence type="ECO:0000256" key="4">
    <source>
        <dbReference type="ARBA" id="ARBA00022857"/>
    </source>
</evidence>
<evidence type="ECO:0000313" key="12">
    <source>
        <dbReference type="EMBL" id="MFD0950704.1"/>
    </source>
</evidence>
<evidence type="ECO:0000259" key="11">
    <source>
        <dbReference type="Pfam" id="PF18317"/>
    </source>
</evidence>
<dbReference type="Pfam" id="PF01488">
    <property type="entry name" value="Shikimate_DH"/>
    <property type="match status" value="1"/>
</dbReference>
<feature type="active site" description="Proton acceptor" evidence="8">
    <location>
        <position position="68"/>
    </location>
</feature>
<feature type="binding site" evidence="8">
    <location>
        <position position="89"/>
    </location>
    <ligand>
        <name>shikimate</name>
        <dbReference type="ChEBI" id="CHEBI:36208"/>
    </ligand>
</feature>
<keyword evidence="6 8" id="KW-0057">Aromatic amino acid biosynthesis</keyword>
<comment type="catalytic activity">
    <reaction evidence="7 8">
        <text>shikimate + NADP(+) = 3-dehydroshikimate + NADPH + H(+)</text>
        <dbReference type="Rhea" id="RHEA:17737"/>
        <dbReference type="ChEBI" id="CHEBI:15378"/>
        <dbReference type="ChEBI" id="CHEBI:16630"/>
        <dbReference type="ChEBI" id="CHEBI:36208"/>
        <dbReference type="ChEBI" id="CHEBI:57783"/>
        <dbReference type="ChEBI" id="CHEBI:58349"/>
        <dbReference type="EC" id="1.1.1.25"/>
    </reaction>
</comment>